<organism evidence="2 3">
    <name type="scientific">Microcystis aeruginosa EAWAG127a</name>
    <dbReference type="NCBI Taxonomy" id="2529855"/>
    <lineage>
        <taxon>Bacteria</taxon>
        <taxon>Bacillati</taxon>
        <taxon>Cyanobacteriota</taxon>
        <taxon>Cyanophyceae</taxon>
        <taxon>Oscillatoriophycideae</taxon>
        <taxon>Chroococcales</taxon>
        <taxon>Microcystaceae</taxon>
        <taxon>Microcystis</taxon>
    </lineage>
</organism>
<comment type="caution">
    <text evidence="2">The sequence shown here is derived from an EMBL/GenBank/DDBJ whole genome shotgun (WGS) entry which is preliminary data.</text>
</comment>
<keyword evidence="1" id="KW-1133">Transmembrane helix</keyword>
<dbReference type="RefSeq" id="WP_150976733.1">
    <property type="nucleotide sequence ID" value="NZ_SRLN01000012.1"/>
</dbReference>
<evidence type="ECO:0000313" key="3">
    <source>
        <dbReference type="Proteomes" id="UP000325636"/>
    </source>
</evidence>
<dbReference type="EMBL" id="SRLN01000012">
    <property type="protein sequence ID" value="KAB0241383.1"/>
    <property type="molecule type" value="Genomic_DNA"/>
</dbReference>
<protein>
    <submittedName>
        <fullName evidence="2">Uncharacterized protein</fullName>
    </submittedName>
</protein>
<accession>A0A5J5LUJ2</accession>
<evidence type="ECO:0000256" key="1">
    <source>
        <dbReference type="SAM" id="Phobius"/>
    </source>
</evidence>
<feature type="transmembrane region" description="Helical" evidence="1">
    <location>
        <begin position="52"/>
        <end position="70"/>
    </location>
</feature>
<proteinExistence type="predicted"/>
<dbReference type="AlphaFoldDB" id="A0A5J5LUJ2"/>
<feature type="transmembrane region" description="Helical" evidence="1">
    <location>
        <begin position="99"/>
        <end position="131"/>
    </location>
</feature>
<keyword evidence="1" id="KW-0472">Membrane</keyword>
<keyword evidence="1" id="KW-0812">Transmembrane</keyword>
<dbReference type="Proteomes" id="UP000325636">
    <property type="component" value="Unassembled WGS sequence"/>
</dbReference>
<name>A0A5J5LUJ2_MICAE</name>
<evidence type="ECO:0000313" key="2">
    <source>
        <dbReference type="EMBL" id="KAB0241383.1"/>
    </source>
</evidence>
<gene>
    <name evidence="2" type="ORF">EZJ55_13190</name>
</gene>
<reference evidence="3" key="1">
    <citation type="submission" date="2019-04" db="EMBL/GenBank/DDBJ databases">
        <title>Microviridin 1777: A Toxic Chymotrypsin Inhibitor Discovered by a Metabologenomic Approach.</title>
        <authorList>
            <person name="Sieber S."/>
            <person name="Grendelmeier S.M."/>
            <person name="Harris L.A."/>
            <person name="Mitchell D.A."/>
            <person name="Gademann K."/>
        </authorList>
    </citation>
    <scope>NUCLEOTIDE SEQUENCE [LARGE SCALE GENOMIC DNA]</scope>
    <source>
        <strain evidence="3">EAWAG127a</strain>
    </source>
</reference>
<sequence>MSHYPEPKRGENEKDYEYWERHRKWRDREDSLNDLVDNGYKPLSASPWFQKLSLFIAHVIFFAMLCVLIFSESHRSDFLKTIADPNPLWTIAKGVGSVLLLYIMCLLVSPIIVWLIIGGIMIGVLMLFLGIL</sequence>